<keyword evidence="6" id="KW-1185">Reference proteome</keyword>
<dbReference type="CDD" id="cd06127">
    <property type="entry name" value="DEDDh"/>
    <property type="match status" value="1"/>
</dbReference>
<dbReference type="GO" id="GO:0003676">
    <property type="term" value="F:nucleic acid binding"/>
    <property type="evidence" value="ECO:0007669"/>
    <property type="project" value="InterPro"/>
</dbReference>
<reference evidence="5" key="2">
    <citation type="submission" date="2020-09" db="EMBL/GenBank/DDBJ databases">
        <authorList>
            <person name="Sun Q."/>
            <person name="Kim S."/>
        </authorList>
    </citation>
    <scope>NUCLEOTIDE SEQUENCE</scope>
    <source>
        <strain evidence="5">KCTC 12870</strain>
    </source>
</reference>
<evidence type="ECO:0000313" key="5">
    <source>
        <dbReference type="EMBL" id="GHB98234.1"/>
    </source>
</evidence>
<dbReference type="Pfam" id="PF00929">
    <property type="entry name" value="RNase_T"/>
    <property type="match status" value="1"/>
</dbReference>
<dbReference type="EMBL" id="BMXG01000006">
    <property type="protein sequence ID" value="GHB98234.1"/>
    <property type="molecule type" value="Genomic_DNA"/>
</dbReference>
<dbReference type="InterPro" id="IPR013520">
    <property type="entry name" value="Ribonucl_H"/>
</dbReference>
<protein>
    <submittedName>
        <fullName evidence="5">DNA polymerase III subunit epsilon</fullName>
    </submittedName>
</protein>
<dbReference type="AlphaFoldDB" id="A0A8J3GD29"/>
<evidence type="ECO:0000256" key="1">
    <source>
        <dbReference type="ARBA" id="ARBA00022722"/>
    </source>
</evidence>
<gene>
    <name evidence="5" type="primary">dnaQ</name>
    <name evidence="5" type="ORF">GCM10007047_12830</name>
</gene>
<evidence type="ECO:0000313" key="6">
    <source>
        <dbReference type="Proteomes" id="UP000642829"/>
    </source>
</evidence>
<comment type="caution">
    <text evidence="5">The sequence shown here is derived from an EMBL/GenBank/DDBJ whole genome shotgun (WGS) entry which is preliminary data.</text>
</comment>
<dbReference type="GO" id="GO:0006259">
    <property type="term" value="P:DNA metabolic process"/>
    <property type="evidence" value="ECO:0007669"/>
    <property type="project" value="UniProtKB-ARBA"/>
</dbReference>
<dbReference type="GO" id="GO:0005829">
    <property type="term" value="C:cytosol"/>
    <property type="evidence" value="ECO:0007669"/>
    <property type="project" value="TreeGrafter"/>
</dbReference>
<dbReference type="Proteomes" id="UP000642829">
    <property type="component" value="Unassembled WGS sequence"/>
</dbReference>
<proteinExistence type="predicted"/>
<keyword evidence="3" id="KW-0269">Exonuclease</keyword>
<accession>A0A8J3GD29</accession>
<sequence>MSLFGDEDEIQGYREAFTTTWTDDSLVSRVRFVSLDCETTGLNPQKDSIITIGAVAVEDGQIIIEDQYEALLKIAYNTSSVVIHGITAEEAAENGLDEAEALIGLLKYLGDGVIVGHHIGFDVEVIRQACLRRFGLDFHNRWLDTMDLTLHLERDGMFDAGETNVPFKRTMDASADFARSRDFSLDGLCRRFGVDPHDRHTAAGDAFITAQIFIKLLRIAKRAGRTTLAQISQPYVDEPDSPKIQP</sequence>
<dbReference type="InterPro" id="IPR036397">
    <property type="entry name" value="RNaseH_sf"/>
</dbReference>
<organism evidence="5 6">
    <name type="scientific">Cerasicoccus arenae</name>
    <dbReference type="NCBI Taxonomy" id="424488"/>
    <lineage>
        <taxon>Bacteria</taxon>
        <taxon>Pseudomonadati</taxon>
        <taxon>Verrucomicrobiota</taxon>
        <taxon>Opitutia</taxon>
        <taxon>Puniceicoccales</taxon>
        <taxon>Cerasicoccaceae</taxon>
        <taxon>Cerasicoccus</taxon>
    </lineage>
</organism>
<dbReference type="SUPFAM" id="SSF53098">
    <property type="entry name" value="Ribonuclease H-like"/>
    <property type="match status" value="1"/>
</dbReference>
<dbReference type="InterPro" id="IPR012337">
    <property type="entry name" value="RNaseH-like_sf"/>
</dbReference>
<name>A0A8J3GD29_9BACT</name>
<dbReference type="SMART" id="SM00479">
    <property type="entry name" value="EXOIII"/>
    <property type="match status" value="1"/>
</dbReference>
<keyword evidence="2" id="KW-0378">Hydrolase</keyword>
<evidence type="ECO:0000259" key="4">
    <source>
        <dbReference type="SMART" id="SM00479"/>
    </source>
</evidence>
<dbReference type="Gene3D" id="3.30.420.10">
    <property type="entry name" value="Ribonuclease H-like superfamily/Ribonuclease H"/>
    <property type="match status" value="1"/>
</dbReference>
<feature type="domain" description="Exonuclease" evidence="4">
    <location>
        <begin position="31"/>
        <end position="222"/>
    </location>
</feature>
<dbReference type="PANTHER" id="PTHR30231:SF4">
    <property type="entry name" value="PROTEIN NEN2"/>
    <property type="match status" value="1"/>
</dbReference>
<dbReference type="PANTHER" id="PTHR30231">
    <property type="entry name" value="DNA POLYMERASE III SUBUNIT EPSILON"/>
    <property type="match status" value="1"/>
</dbReference>
<dbReference type="RefSeq" id="WP_189513116.1">
    <property type="nucleotide sequence ID" value="NZ_BMXG01000006.1"/>
</dbReference>
<keyword evidence="1" id="KW-0540">Nuclease</keyword>
<reference evidence="5" key="1">
    <citation type="journal article" date="2014" name="Int. J. Syst. Evol. Microbiol.">
        <title>Complete genome sequence of Corynebacterium casei LMG S-19264T (=DSM 44701T), isolated from a smear-ripened cheese.</title>
        <authorList>
            <consortium name="US DOE Joint Genome Institute (JGI-PGF)"/>
            <person name="Walter F."/>
            <person name="Albersmeier A."/>
            <person name="Kalinowski J."/>
            <person name="Ruckert C."/>
        </authorList>
    </citation>
    <scope>NUCLEOTIDE SEQUENCE</scope>
    <source>
        <strain evidence="5">KCTC 12870</strain>
    </source>
</reference>
<evidence type="ECO:0000256" key="2">
    <source>
        <dbReference type="ARBA" id="ARBA00022801"/>
    </source>
</evidence>
<dbReference type="GO" id="GO:0008408">
    <property type="term" value="F:3'-5' exonuclease activity"/>
    <property type="evidence" value="ECO:0007669"/>
    <property type="project" value="TreeGrafter"/>
</dbReference>
<evidence type="ECO:0000256" key="3">
    <source>
        <dbReference type="ARBA" id="ARBA00022839"/>
    </source>
</evidence>